<keyword evidence="8 10" id="KW-0472">Membrane</keyword>
<keyword evidence="5" id="KW-0997">Cell inner membrane</keyword>
<dbReference type="PANTHER" id="PTHR32063:SF11">
    <property type="entry name" value="CATION OR DRUG EFFLUX SYSTEM PROTEIN"/>
    <property type="match status" value="1"/>
</dbReference>
<evidence type="ECO:0000256" key="10">
    <source>
        <dbReference type="SAM" id="Phobius"/>
    </source>
</evidence>
<evidence type="ECO:0000256" key="2">
    <source>
        <dbReference type="ARBA" id="ARBA00010942"/>
    </source>
</evidence>
<feature type="region of interest" description="Disordered" evidence="9">
    <location>
        <begin position="1040"/>
        <end position="1062"/>
    </location>
</feature>
<dbReference type="Gene3D" id="3.30.70.1320">
    <property type="entry name" value="Multidrug efflux transporter AcrB pore domain like"/>
    <property type="match status" value="1"/>
</dbReference>
<evidence type="ECO:0000256" key="9">
    <source>
        <dbReference type="SAM" id="MobiDB-lite"/>
    </source>
</evidence>
<comment type="subcellular location">
    <subcellularLocation>
        <location evidence="1">Cell inner membrane</location>
        <topology evidence="1">Multi-pass membrane protein</topology>
    </subcellularLocation>
</comment>
<keyword evidence="6 10" id="KW-0812">Transmembrane</keyword>
<reference evidence="13" key="1">
    <citation type="journal article" date="2022" name="Int. J. Syst. Evol. Microbiol.">
        <title>Anaeromyxobacter oryzae sp. nov., Anaeromyxobacter diazotrophicus sp. nov. and Anaeromyxobacter paludicola sp. nov., isolated from paddy soils.</title>
        <authorList>
            <person name="Itoh H."/>
            <person name="Xu Z."/>
            <person name="Mise K."/>
            <person name="Masuda Y."/>
            <person name="Ushijima N."/>
            <person name="Hayakawa C."/>
            <person name="Shiratori Y."/>
            <person name="Senoo K."/>
        </authorList>
    </citation>
    <scope>NUCLEOTIDE SEQUENCE [LARGE SCALE GENOMIC DNA]</scope>
    <source>
        <strain evidence="13">Red232</strain>
    </source>
</reference>
<feature type="transmembrane region" description="Helical" evidence="10">
    <location>
        <begin position="470"/>
        <end position="497"/>
    </location>
</feature>
<accession>A0ABM7WR42</accession>
<dbReference type="InterPro" id="IPR001036">
    <property type="entry name" value="Acrflvin-R"/>
</dbReference>
<feature type="transmembrane region" description="Helical" evidence="10">
    <location>
        <begin position="367"/>
        <end position="388"/>
    </location>
</feature>
<feature type="transmembrane region" description="Helical" evidence="10">
    <location>
        <begin position="974"/>
        <end position="994"/>
    </location>
</feature>
<proteinExistence type="inferred from homology"/>
<feature type="transmembrane region" description="Helical" evidence="10">
    <location>
        <begin position="896"/>
        <end position="917"/>
    </location>
</feature>
<dbReference type="SUPFAM" id="SSF82693">
    <property type="entry name" value="Multidrug efflux transporter AcrB pore domain, PN1, PN2, PC1 and PC2 subdomains"/>
    <property type="match status" value="4"/>
</dbReference>
<feature type="compositionally biased region" description="Low complexity" evidence="9">
    <location>
        <begin position="1045"/>
        <end position="1062"/>
    </location>
</feature>
<evidence type="ECO:0000256" key="6">
    <source>
        <dbReference type="ARBA" id="ARBA00022692"/>
    </source>
</evidence>
<dbReference type="Pfam" id="PF00873">
    <property type="entry name" value="ACR_tran"/>
    <property type="match status" value="1"/>
</dbReference>
<dbReference type="SUPFAM" id="SSF82866">
    <property type="entry name" value="Multidrug efflux transporter AcrB transmembrane domain"/>
    <property type="match status" value="2"/>
</dbReference>
<dbReference type="InterPro" id="IPR027463">
    <property type="entry name" value="AcrB_DN_DC_subdom"/>
</dbReference>
<keyword evidence="7 10" id="KW-1133">Transmembrane helix</keyword>
<keyword evidence="4" id="KW-1003">Cell membrane</keyword>
<evidence type="ECO:0000256" key="4">
    <source>
        <dbReference type="ARBA" id="ARBA00022475"/>
    </source>
</evidence>
<organism evidence="12 13">
    <name type="scientific">Anaeromyxobacter oryzae</name>
    <dbReference type="NCBI Taxonomy" id="2918170"/>
    <lineage>
        <taxon>Bacteria</taxon>
        <taxon>Pseudomonadati</taxon>
        <taxon>Myxococcota</taxon>
        <taxon>Myxococcia</taxon>
        <taxon>Myxococcales</taxon>
        <taxon>Cystobacterineae</taxon>
        <taxon>Anaeromyxobacteraceae</taxon>
        <taxon>Anaeromyxobacter</taxon>
    </lineage>
</organism>
<protein>
    <submittedName>
        <fullName evidence="12">Multidrug efflux RND transporter permease subunit</fullName>
    </submittedName>
</protein>
<sequence length="1062" mass="113285">MGNFFIRRPIVAMVISIVTVIVGLVSLSRLPIAQYPEITPPLIQVTTTYIGASALDVEQSVATPIEQQVNGVERSIYLKSTNANDGTLKLEVSFEVGSDLDISNVLTQNRVSQATPSLPTDVKNYGVSVKKSLSFPLMLVTLTSPSGTYDSNFLSNYALININDQLARISGVGQVTLFGGSDYAMRIWVRPDRLQRLGLTVIDLVNAVKSQNLLQPSGQIGGPPAPKGTEFTYQVKTQGRLLTPEEFAHIIVRANPDGSVVRLGDVARLDLGSVLYNAVGRLNGKSAAVIAIYQIPGSNALEVQKAVRKTMAEVQGRFPAGIEQKVTLDTTAAITAGIDEIITTLFEAVVLVIIVVFIFLQNWRATLIPLLTVPVSLLGTFMVFPLLGFSVNTLSLLGLVLAIGIVVDDAIVVVEAVMHHIEQGKSPKEATAEAMRQVSGPVIAIALVLTAVFVPVAFISGISGRLYQQFAITIAISVIFSAINALTLSPALSSLILKPKSGKRSLLQPFYGWFNRMFGRFTDGYLSLTGILVRKAFRSALLVAVVTVLAVVVARRIPGGFVPDEDNGYFFANIQLPDAASLERTDAVSKKVEALIGKAPGVEYVTTISGYSLVSGAYASNTAFLFVSLKPWEERKAKEEHAFALMAALNRELAAKVPEAIAVTFGPPPIIGLGSGSGFTIMLQDRSGGSPEFLADNVEKFLAAARKRPEIGSARTTFRAAVPQIFADIDRDKVTKLGVPVTDVNSTLGALLGGTYVNDFNRFGRTYKVYLQAEPEYRGDVKGLGLFSVRTASGGTVPLDTLLATRSAAGPEFTNRFNLYRAAEVTGQPAEGFSSSQALAALEETAKQVLPPEMGYQWSNVSYQEKQAEGTAGLVFVFAIVLVFLVLAAQYESWSLPLSVLLGTPFAAFGAFLGLYLARLTSPAYVTNVFAQIGLVMLVGLAAKNAILIVEFAKEAREKEGLGYIEAAMEAAKLRLRPILMTAFAFILGVVPLVRAAGAGAEGRKVMGMAVFAGMLIATILGVVLVPVLFVVVERLFGKKGKGGAPAEAAAPEPRKAAGGNP</sequence>
<dbReference type="PROSITE" id="PS50156">
    <property type="entry name" value="SSD"/>
    <property type="match status" value="1"/>
</dbReference>
<evidence type="ECO:0000259" key="11">
    <source>
        <dbReference type="PROSITE" id="PS50156"/>
    </source>
</evidence>
<evidence type="ECO:0000256" key="1">
    <source>
        <dbReference type="ARBA" id="ARBA00004429"/>
    </source>
</evidence>
<dbReference type="InterPro" id="IPR000731">
    <property type="entry name" value="SSD"/>
</dbReference>
<dbReference type="Gene3D" id="3.30.2090.10">
    <property type="entry name" value="Multidrug efflux transporter AcrB TolC docking domain, DN and DC subdomains"/>
    <property type="match status" value="2"/>
</dbReference>
<dbReference type="NCBIfam" id="TIGR00915">
    <property type="entry name" value="2A0602"/>
    <property type="match status" value="1"/>
</dbReference>
<dbReference type="Proteomes" id="UP001162891">
    <property type="component" value="Chromosome"/>
</dbReference>
<dbReference type="InterPro" id="IPR004764">
    <property type="entry name" value="MdtF-like"/>
</dbReference>
<feature type="transmembrane region" description="Helical" evidence="10">
    <location>
        <begin position="870"/>
        <end position="889"/>
    </location>
</feature>
<dbReference type="PRINTS" id="PR00702">
    <property type="entry name" value="ACRIFLAVINRP"/>
</dbReference>
<feature type="transmembrane region" description="Helical" evidence="10">
    <location>
        <begin position="1006"/>
        <end position="1033"/>
    </location>
</feature>
<dbReference type="Gene3D" id="1.20.1640.10">
    <property type="entry name" value="Multidrug efflux transporter AcrB transmembrane domain"/>
    <property type="match status" value="2"/>
</dbReference>
<dbReference type="RefSeq" id="WP_248358942.1">
    <property type="nucleotide sequence ID" value="NZ_AP025591.1"/>
</dbReference>
<feature type="transmembrane region" description="Helical" evidence="10">
    <location>
        <begin position="12"/>
        <end position="32"/>
    </location>
</feature>
<dbReference type="NCBIfam" id="NF000282">
    <property type="entry name" value="RND_permease_1"/>
    <property type="match status" value="1"/>
</dbReference>
<keyword evidence="13" id="KW-1185">Reference proteome</keyword>
<comment type="similarity">
    <text evidence="2">Belongs to the resistance-nodulation-cell division (RND) (TC 2.A.6) family.</text>
</comment>
<dbReference type="SUPFAM" id="SSF82714">
    <property type="entry name" value="Multidrug efflux transporter AcrB TolC docking domain, DN and DC subdomains"/>
    <property type="match status" value="2"/>
</dbReference>
<feature type="domain" description="SSD" evidence="11">
    <location>
        <begin position="370"/>
        <end position="495"/>
    </location>
</feature>
<evidence type="ECO:0000313" key="12">
    <source>
        <dbReference type="EMBL" id="BDG01936.1"/>
    </source>
</evidence>
<gene>
    <name evidence="12" type="ORF">AMOR_09320</name>
</gene>
<evidence type="ECO:0000256" key="3">
    <source>
        <dbReference type="ARBA" id="ARBA00022448"/>
    </source>
</evidence>
<feature type="transmembrane region" description="Helical" evidence="10">
    <location>
        <begin position="394"/>
        <end position="417"/>
    </location>
</feature>
<keyword evidence="3" id="KW-0813">Transport</keyword>
<dbReference type="Gene3D" id="3.30.70.1440">
    <property type="entry name" value="Multidrug efflux transporter AcrB pore domain"/>
    <property type="match status" value="1"/>
</dbReference>
<evidence type="ECO:0000313" key="13">
    <source>
        <dbReference type="Proteomes" id="UP001162891"/>
    </source>
</evidence>
<evidence type="ECO:0000256" key="5">
    <source>
        <dbReference type="ARBA" id="ARBA00022519"/>
    </source>
</evidence>
<feature type="transmembrane region" description="Helical" evidence="10">
    <location>
        <begin position="929"/>
        <end position="953"/>
    </location>
</feature>
<feature type="transmembrane region" description="Helical" evidence="10">
    <location>
        <begin position="341"/>
        <end position="360"/>
    </location>
</feature>
<dbReference type="Gene3D" id="3.30.70.1430">
    <property type="entry name" value="Multidrug efflux transporter AcrB pore domain"/>
    <property type="match status" value="2"/>
</dbReference>
<dbReference type="PANTHER" id="PTHR32063">
    <property type="match status" value="1"/>
</dbReference>
<evidence type="ECO:0000256" key="8">
    <source>
        <dbReference type="ARBA" id="ARBA00023136"/>
    </source>
</evidence>
<feature type="transmembrane region" description="Helical" evidence="10">
    <location>
        <begin position="438"/>
        <end position="458"/>
    </location>
</feature>
<name>A0ABM7WR42_9BACT</name>
<evidence type="ECO:0000256" key="7">
    <source>
        <dbReference type="ARBA" id="ARBA00022989"/>
    </source>
</evidence>
<feature type="transmembrane region" description="Helical" evidence="10">
    <location>
        <begin position="536"/>
        <end position="554"/>
    </location>
</feature>
<dbReference type="EMBL" id="AP025591">
    <property type="protein sequence ID" value="BDG01936.1"/>
    <property type="molecule type" value="Genomic_DNA"/>
</dbReference>